<reference evidence="1 2" key="1">
    <citation type="submission" date="2017-11" db="EMBL/GenBank/DDBJ databases">
        <title>De-novo sequencing of pomegranate (Punica granatum L.) genome.</title>
        <authorList>
            <person name="Akparov Z."/>
            <person name="Amiraslanov A."/>
            <person name="Hajiyeva S."/>
            <person name="Abbasov M."/>
            <person name="Kaur K."/>
            <person name="Hamwieh A."/>
            <person name="Solovyev V."/>
            <person name="Salamov A."/>
            <person name="Braich B."/>
            <person name="Kosarev P."/>
            <person name="Mahmoud A."/>
            <person name="Hajiyev E."/>
            <person name="Babayeva S."/>
            <person name="Izzatullayeva V."/>
            <person name="Mammadov A."/>
            <person name="Mammadov A."/>
            <person name="Sharifova S."/>
            <person name="Ojaghi J."/>
            <person name="Eynullazada K."/>
            <person name="Bayramov B."/>
            <person name="Abdulazimova A."/>
            <person name="Shahmuradov I."/>
        </authorList>
    </citation>
    <scope>NUCLEOTIDE SEQUENCE [LARGE SCALE GENOMIC DNA]</scope>
    <source>
        <strain evidence="2">cv. AG2017</strain>
        <tissue evidence="1">Leaf</tissue>
    </source>
</reference>
<comment type="caution">
    <text evidence="1">The sequence shown here is derived from an EMBL/GenBank/DDBJ whole genome shotgun (WGS) entry which is preliminary data.</text>
</comment>
<protein>
    <submittedName>
        <fullName evidence="1">Uncharacterized protein</fullName>
    </submittedName>
</protein>
<dbReference type="Proteomes" id="UP000233551">
    <property type="component" value="Unassembled WGS sequence"/>
</dbReference>
<organism evidence="1 2">
    <name type="scientific">Punica granatum</name>
    <name type="common">Pomegranate</name>
    <dbReference type="NCBI Taxonomy" id="22663"/>
    <lineage>
        <taxon>Eukaryota</taxon>
        <taxon>Viridiplantae</taxon>
        <taxon>Streptophyta</taxon>
        <taxon>Embryophyta</taxon>
        <taxon>Tracheophyta</taxon>
        <taxon>Spermatophyta</taxon>
        <taxon>Magnoliopsida</taxon>
        <taxon>eudicotyledons</taxon>
        <taxon>Gunneridae</taxon>
        <taxon>Pentapetalae</taxon>
        <taxon>rosids</taxon>
        <taxon>malvids</taxon>
        <taxon>Myrtales</taxon>
        <taxon>Lythraceae</taxon>
        <taxon>Punica</taxon>
    </lineage>
</organism>
<evidence type="ECO:0000313" key="1">
    <source>
        <dbReference type="EMBL" id="PKI58397.1"/>
    </source>
</evidence>
<accession>A0A2I0JQ26</accession>
<gene>
    <name evidence="1" type="ORF">CRG98_021215</name>
</gene>
<dbReference type="AlphaFoldDB" id="A0A2I0JQ26"/>
<proteinExistence type="predicted"/>
<dbReference type="EMBL" id="PGOL01001394">
    <property type="protein sequence ID" value="PKI58397.1"/>
    <property type="molecule type" value="Genomic_DNA"/>
</dbReference>
<sequence length="138" mass="15285">MSQDWFEMDLKIRADLKSELGRAVTGRDHVGVDWAELGRVDRTGYWAEGIRTDGGEPGRTGLLLKRAGPLENWAGPPDAVWAARLGYCLCWPGEEEPRVSAVRSSWEFLGRGRAVGLGREVELGVFSVLRECEPRVCG</sequence>
<evidence type="ECO:0000313" key="2">
    <source>
        <dbReference type="Proteomes" id="UP000233551"/>
    </source>
</evidence>
<keyword evidence="2" id="KW-1185">Reference proteome</keyword>
<name>A0A2I0JQ26_PUNGR</name>